<evidence type="ECO:0000256" key="6">
    <source>
        <dbReference type="ARBA" id="ARBA00023049"/>
    </source>
</evidence>
<dbReference type="SMART" id="SM00235">
    <property type="entry name" value="ZnMc"/>
    <property type="match status" value="1"/>
</dbReference>
<accession>A0A087TKQ3</accession>
<dbReference type="SUPFAM" id="SSF55486">
    <property type="entry name" value="Metalloproteases ('zincins'), catalytic domain"/>
    <property type="match status" value="1"/>
</dbReference>
<dbReference type="OMA" id="MHEHARP"/>
<name>A0A087TKQ3_STEMI</name>
<feature type="domain" description="Peptidase M12A" evidence="10">
    <location>
        <begin position="31"/>
        <end position="226"/>
    </location>
</feature>
<dbReference type="InterPro" id="IPR001506">
    <property type="entry name" value="Peptidase_M12A"/>
</dbReference>
<dbReference type="InterPro" id="IPR034035">
    <property type="entry name" value="Astacin-like_dom"/>
</dbReference>
<evidence type="ECO:0000313" key="12">
    <source>
        <dbReference type="Proteomes" id="UP000054359"/>
    </source>
</evidence>
<feature type="binding site" evidence="8">
    <location>
        <position position="125"/>
    </location>
    <ligand>
        <name>Zn(2+)</name>
        <dbReference type="ChEBI" id="CHEBI:29105"/>
        <note>catalytic</note>
    </ligand>
</feature>
<feature type="active site" evidence="8">
    <location>
        <position position="122"/>
    </location>
</feature>
<dbReference type="EMBL" id="KK115671">
    <property type="protein sequence ID" value="KFM65692.1"/>
    <property type="molecule type" value="Genomic_DNA"/>
</dbReference>
<evidence type="ECO:0000313" key="11">
    <source>
        <dbReference type="EMBL" id="KFM65692.1"/>
    </source>
</evidence>
<evidence type="ECO:0000256" key="5">
    <source>
        <dbReference type="ARBA" id="ARBA00022833"/>
    </source>
</evidence>
<reference evidence="11 12" key="1">
    <citation type="submission" date="2013-11" db="EMBL/GenBank/DDBJ databases">
        <title>Genome sequencing of Stegodyphus mimosarum.</title>
        <authorList>
            <person name="Bechsgaard J."/>
        </authorList>
    </citation>
    <scope>NUCLEOTIDE SEQUENCE [LARGE SCALE GENOMIC DNA]</scope>
</reference>
<dbReference type="GO" id="GO:0004222">
    <property type="term" value="F:metalloendopeptidase activity"/>
    <property type="evidence" value="ECO:0007669"/>
    <property type="project" value="UniProtKB-UniRule"/>
</dbReference>
<evidence type="ECO:0000256" key="8">
    <source>
        <dbReference type="PROSITE-ProRule" id="PRU01211"/>
    </source>
</evidence>
<keyword evidence="9" id="KW-0732">Signal</keyword>
<dbReference type="PRINTS" id="PR00480">
    <property type="entry name" value="ASTACIN"/>
</dbReference>
<keyword evidence="5 8" id="KW-0862">Zinc</keyword>
<keyword evidence="3 8" id="KW-0479">Metal-binding</keyword>
<keyword evidence="6 8" id="KW-0482">Metalloprotease</keyword>
<dbReference type="Pfam" id="PF01400">
    <property type="entry name" value="Astacin"/>
    <property type="match status" value="1"/>
</dbReference>
<dbReference type="CDD" id="cd04280">
    <property type="entry name" value="ZnMc_astacin_like"/>
    <property type="match status" value="1"/>
</dbReference>
<dbReference type="InterPro" id="IPR024079">
    <property type="entry name" value="MetalloPept_cat_dom_sf"/>
</dbReference>
<dbReference type="PROSITE" id="PS51864">
    <property type="entry name" value="ASTACIN"/>
    <property type="match status" value="1"/>
</dbReference>
<evidence type="ECO:0000256" key="2">
    <source>
        <dbReference type="ARBA" id="ARBA00022670"/>
    </source>
</evidence>
<dbReference type="OrthoDB" id="291007at2759"/>
<evidence type="ECO:0000256" key="1">
    <source>
        <dbReference type="ARBA" id="ARBA00011245"/>
    </source>
</evidence>
<keyword evidence="12" id="KW-1185">Reference proteome</keyword>
<evidence type="ECO:0000259" key="10">
    <source>
        <dbReference type="PROSITE" id="PS51864"/>
    </source>
</evidence>
<feature type="non-terminal residue" evidence="11">
    <location>
        <position position="251"/>
    </location>
</feature>
<proteinExistence type="predicted"/>
<evidence type="ECO:0000256" key="3">
    <source>
        <dbReference type="ARBA" id="ARBA00022723"/>
    </source>
</evidence>
<comment type="function">
    <text evidence="7">Zinc metalloprotease. Provoques deadhesion of endothelial cells from cell cultures, and also degradation of fibronectin, fibrinogen and gelatin in vitro. Its role in the venom is not fully understood but it might act as a spreading factor that facilitates diffusion of other venom toxins. Alternatively, it might be involved in the proteolytic processing of other venom toxins or it might play a role in extra-oral digestion of prey.</text>
</comment>
<keyword evidence="4 8" id="KW-0378">Hydrolase</keyword>
<dbReference type="AlphaFoldDB" id="A0A087TKQ3"/>
<dbReference type="PANTHER" id="PTHR10127:SF780">
    <property type="entry name" value="METALLOENDOPEPTIDASE"/>
    <property type="match status" value="1"/>
</dbReference>
<evidence type="ECO:0000256" key="4">
    <source>
        <dbReference type="ARBA" id="ARBA00022801"/>
    </source>
</evidence>
<dbReference type="STRING" id="407821.A0A087TKQ3"/>
<dbReference type="PANTHER" id="PTHR10127">
    <property type="entry name" value="DISCOIDIN, CUB, EGF, LAMININ , AND ZINC METALLOPROTEASE DOMAIN CONTAINING"/>
    <property type="match status" value="1"/>
</dbReference>
<comment type="caution">
    <text evidence="8">Lacks conserved residue(s) required for the propagation of feature annotation.</text>
</comment>
<dbReference type="GO" id="GO:0006508">
    <property type="term" value="P:proteolysis"/>
    <property type="evidence" value="ECO:0007669"/>
    <property type="project" value="UniProtKB-KW"/>
</dbReference>
<protein>
    <recommendedName>
        <fullName evidence="9">Metalloendopeptidase</fullName>
        <ecNumber evidence="9">3.4.24.-</ecNumber>
    </recommendedName>
</protein>
<feature type="binding site" evidence="8">
    <location>
        <position position="131"/>
    </location>
    <ligand>
        <name>Zn(2+)</name>
        <dbReference type="ChEBI" id="CHEBI:29105"/>
        <note>catalytic</note>
    </ligand>
</feature>
<gene>
    <name evidence="11" type="ORF">X975_17733</name>
</gene>
<dbReference type="Proteomes" id="UP000054359">
    <property type="component" value="Unassembled WGS sequence"/>
</dbReference>
<dbReference type="InterPro" id="IPR006026">
    <property type="entry name" value="Peptidase_Metallo"/>
</dbReference>
<feature type="signal peptide" evidence="9">
    <location>
        <begin position="1"/>
        <end position="20"/>
    </location>
</feature>
<dbReference type="GO" id="GO:0008270">
    <property type="term" value="F:zinc ion binding"/>
    <property type="evidence" value="ECO:0007669"/>
    <property type="project" value="UniProtKB-UniRule"/>
</dbReference>
<keyword evidence="2 8" id="KW-0645">Protease</keyword>
<feature type="binding site" evidence="8">
    <location>
        <position position="121"/>
    </location>
    <ligand>
        <name>Zn(2+)</name>
        <dbReference type="ChEBI" id="CHEBI:29105"/>
        <note>catalytic</note>
    </ligand>
</feature>
<evidence type="ECO:0000256" key="7">
    <source>
        <dbReference type="ARBA" id="ARBA00025529"/>
    </source>
</evidence>
<dbReference type="Gene3D" id="3.40.390.10">
    <property type="entry name" value="Collagenase (Catalytic Domain)"/>
    <property type="match status" value="1"/>
</dbReference>
<feature type="chain" id="PRO_5005106466" description="Metalloendopeptidase" evidence="9">
    <location>
        <begin position="21"/>
        <end position="251"/>
    </location>
</feature>
<comment type="cofactor">
    <cofactor evidence="8 9">
        <name>Zn(2+)</name>
        <dbReference type="ChEBI" id="CHEBI:29105"/>
    </cofactor>
    <text evidence="8 9">Binds 1 zinc ion per subunit.</text>
</comment>
<dbReference type="EC" id="3.4.24.-" evidence="9"/>
<organism evidence="11 12">
    <name type="scientific">Stegodyphus mimosarum</name>
    <name type="common">African social velvet spider</name>
    <dbReference type="NCBI Taxonomy" id="407821"/>
    <lineage>
        <taxon>Eukaryota</taxon>
        <taxon>Metazoa</taxon>
        <taxon>Ecdysozoa</taxon>
        <taxon>Arthropoda</taxon>
        <taxon>Chelicerata</taxon>
        <taxon>Arachnida</taxon>
        <taxon>Araneae</taxon>
        <taxon>Araneomorphae</taxon>
        <taxon>Entelegynae</taxon>
        <taxon>Eresoidea</taxon>
        <taxon>Eresidae</taxon>
        <taxon>Stegodyphus</taxon>
    </lineage>
</organism>
<evidence type="ECO:0000256" key="9">
    <source>
        <dbReference type="RuleBase" id="RU361183"/>
    </source>
</evidence>
<comment type="subunit">
    <text evidence="1">Monomer.</text>
</comment>
<sequence length="251" mass="29104">MNYFPVLLFAAVFINYQLQAQPIRKHRTRRNAFRNESRLWPKAVVPYVISDAYNSHEVDVIESAMRDIHSVSCIRFKRRTNEKAYVEVVREKGCRAVVGYLGRQQKLTLGPGCVWVARVLHELFHVLGFFHEHTRPDRDDYVIIHEKNIKTASMSNFRKMSDAKVTTFGLPYDYSSVLHYHDSEFAIDRSQKTIEPKQKVVGKGIGKALNLSEMDIKKLNKLYRCSKKKSFDLEDDDGSGSIDIEENYIIV</sequence>